<organism evidence="1">
    <name type="scientific">Aphanomyces invadans</name>
    <dbReference type="NCBI Taxonomy" id="157072"/>
    <lineage>
        <taxon>Eukaryota</taxon>
        <taxon>Sar</taxon>
        <taxon>Stramenopiles</taxon>
        <taxon>Oomycota</taxon>
        <taxon>Saprolegniomycetes</taxon>
        <taxon>Saprolegniales</taxon>
        <taxon>Verrucalvaceae</taxon>
        <taxon>Aphanomyces</taxon>
    </lineage>
</organism>
<protein>
    <submittedName>
        <fullName evidence="1">Uncharacterized protein</fullName>
    </submittedName>
</protein>
<accession>A0A024U820</accession>
<proteinExistence type="predicted"/>
<dbReference type="AlphaFoldDB" id="A0A024U820"/>
<dbReference type="VEuPathDB" id="FungiDB:H310_06352"/>
<name>A0A024U820_9STRA</name>
<dbReference type="EMBL" id="KI913962">
    <property type="protein sequence ID" value="ETW01748.1"/>
    <property type="molecule type" value="Genomic_DNA"/>
</dbReference>
<reference evidence="1" key="1">
    <citation type="submission" date="2013-12" db="EMBL/GenBank/DDBJ databases">
        <title>The Genome Sequence of Aphanomyces invadans NJM9701.</title>
        <authorList>
            <consortium name="The Broad Institute Genomics Platform"/>
            <person name="Russ C."/>
            <person name="Tyler B."/>
            <person name="van West P."/>
            <person name="Dieguez-Uribeondo J."/>
            <person name="Young S.K."/>
            <person name="Zeng Q."/>
            <person name="Gargeya S."/>
            <person name="Fitzgerald M."/>
            <person name="Abouelleil A."/>
            <person name="Alvarado L."/>
            <person name="Chapman S.B."/>
            <person name="Gainer-Dewar J."/>
            <person name="Goldberg J."/>
            <person name="Griggs A."/>
            <person name="Gujja S."/>
            <person name="Hansen M."/>
            <person name="Howarth C."/>
            <person name="Imamovic A."/>
            <person name="Ireland A."/>
            <person name="Larimer J."/>
            <person name="McCowan C."/>
            <person name="Murphy C."/>
            <person name="Pearson M."/>
            <person name="Poon T.W."/>
            <person name="Priest M."/>
            <person name="Roberts A."/>
            <person name="Saif S."/>
            <person name="Shea T."/>
            <person name="Sykes S."/>
            <person name="Wortman J."/>
            <person name="Nusbaum C."/>
            <person name="Birren B."/>
        </authorList>
    </citation>
    <scope>NUCLEOTIDE SEQUENCE [LARGE SCALE GENOMIC DNA]</scope>
    <source>
        <strain evidence="1">NJM9701</strain>
    </source>
</reference>
<sequence>MGIVVTAFTRKHFTYTTMAKIPSNTRTMARTAEMTALFAMVLPNTCCPMSIENDCSAAVRDVKFTSILGHEIDMSVMASAGEATVTSALWLSPLVEGGQSKVAQLVK</sequence>
<dbReference type="RefSeq" id="XP_008869596.1">
    <property type="nucleotide sequence ID" value="XM_008871374.1"/>
</dbReference>
<gene>
    <name evidence="1" type="ORF">H310_06352</name>
</gene>
<dbReference type="GeneID" id="20083402"/>
<evidence type="ECO:0000313" key="1">
    <source>
        <dbReference type="EMBL" id="ETW01748.1"/>
    </source>
</evidence>